<name>A0AAN8MYJ1_9PEZI</name>
<evidence type="ECO:0000313" key="1">
    <source>
        <dbReference type="EMBL" id="KAK6343188.1"/>
    </source>
</evidence>
<proteinExistence type="predicted"/>
<gene>
    <name evidence="1" type="ORF">TWF718_008560</name>
</gene>
<comment type="caution">
    <text evidence="1">The sequence shown here is derived from an EMBL/GenBank/DDBJ whole genome shotgun (WGS) entry which is preliminary data.</text>
</comment>
<accession>A0AAN8MYJ1</accession>
<evidence type="ECO:0000313" key="2">
    <source>
        <dbReference type="Proteomes" id="UP001313282"/>
    </source>
</evidence>
<dbReference type="EMBL" id="JAVHNR010000005">
    <property type="protein sequence ID" value="KAK6343188.1"/>
    <property type="molecule type" value="Genomic_DNA"/>
</dbReference>
<keyword evidence="2" id="KW-1185">Reference proteome</keyword>
<dbReference type="Proteomes" id="UP001313282">
    <property type="component" value="Unassembled WGS sequence"/>
</dbReference>
<reference evidence="1 2" key="1">
    <citation type="submission" date="2019-10" db="EMBL/GenBank/DDBJ databases">
        <authorList>
            <person name="Palmer J.M."/>
        </authorList>
    </citation>
    <scope>NUCLEOTIDE SEQUENCE [LARGE SCALE GENOMIC DNA]</scope>
    <source>
        <strain evidence="1 2">TWF718</strain>
    </source>
</reference>
<dbReference type="AlphaFoldDB" id="A0AAN8MYJ1"/>
<protein>
    <submittedName>
        <fullName evidence="1">Uncharacterized protein</fullName>
    </submittedName>
</protein>
<organism evidence="1 2">
    <name type="scientific">Orbilia javanica</name>
    <dbReference type="NCBI Taxonomy" id="47235"/>
    <lineage>
        <taxon>Eukaryota</taxon>
        <taxon>Fungi</taxon>
        <taxon>Dikarya</taxon>
        <taxon>Ascomycota</taxon>
        <taxon>Pezizomycotina</taxon>
        <taxon>Orbiliomycetes</taxon>
        <taxon>Orbiliales</taxon>
        <taxon>Orbiliaceae</taxon>
        <taxon>Orbilia</taxon>
    </lineage>
</organism>
<sequence length="380" mass="41897">MTTTSITCNRDNLFRNLLQVGTDAVSFCQSYTTVPATAGQAYPDYLTSYSETPSRISSACTCINLSSAPSSSITTTLPTPTLRCVENNTIRQIMRVSRTIAAESSESVADLYNMCRCLVEQGNRGAAAEYYMCSISAESIASVDTSTSVPASTPSTYYHLWIRAGAGLVPRRRPAPRDNIIAATVLKLKDVLLEPEYLRPLVRDGNYLKIATENPEDTGIHIPEFKFNGTPGVFPGTYVYDLVLGEEYVAVEDSGRVSFQTKSSGPAVYLTNNNATYITSIFSYSCDGALTIGIPGLIEYGFGFIDDYLYAQPIIPDFNKKLRMHRRNSWPFEFMPIVKDIMSKLQNVTLPLVPRATATKTILFAEKNLRTVSTENVFTP</sequence>